<dbReference type="EMBL" id="QGKX02002183">
    <property type="protein sequence ID" value="KAF3489418.1"/>
    <property type="molecule type" value="Genomic_DNA"/>
</dbReference>
<reference evidence="1" key="1">
    <citation type="submission" date="2019-12" db="EMBL/GenBank/DDBJ databases">
        <title>Genome sequencing and annotation of Brassica cretica.</title>
        <authorList>
            <person name="Studholme D.J."/>
            <person name="Sarris P."/>
        </authorList>
    </citation>
    <scope>NUCLEOTIDE SEQUENCE</scope>
    <source>
        <strain evidence="1">PFS-109/04</strain>
        <tissue evidence="1">Leaf</tissue>
    </source>
</reference>
<organism evidence="1 2">
    <name type="scientific">Brassica cretica</name>
    <name type="common">Mustard</name>
    <dbReference type="NCBI Taxonomy" id="69181"/>
    <lineage>
        <taxon>Eukaryota</taxon>
        <taxon>Viridiplantae</taxon>
        <taxon>Streptophyta</taxon>
        <taxon>Embryophyta</taxon>
        <taxon>Tracheophyta</taxon>
        <taxon>Spermatophyta</taxon>
        <taxon>Magnoliopsida</taxon>
        <taxon>eudicotyledons</taxon>
        <taxon>Gunneridae</taxon>
        <taxon>Pentapetalae</taxon>
        <taxon>rosids</taxon>
        <taxon>malvids</taxon>
        <taxon>Brassicales</taxon>
        <taxon>Brassicaceae</taxon>
        <taxon>Brassiceae</taxon>
        <taxon>Brassica</taxon>
    </lineage>
</organism>
<name>A0A8S9N6N8_BRACR</name>
<accession>A0A8S9N6N8</accession>
<dbReference type="Proteomes" id="UP000712600">
    <property type="component" value="Unassembled WGS sequence"/>
</dbReference>
<comment type="caution">
    <text evidence="1">The sequence shown here is derived from an EMBL/GenBank/DDBJ whole genome shotgun (WGS) entry which is preliminary data.</text>
</comment>
<proteinExistence type="predicted"/>
<evidence type="ECO:0000313" key="2">
    <source>
        <dbReference type="Proteomes" id="UP000712600"/>
    </source>
</evidence>
<gene>
    <name evidence="1" type="ORF">F2Q69_00057145</name>
</gene>
<protein>
    <submittedName>
        <fullName evidence="1">Uncharacterized protein</fullName>
    </submittedName>
</protein>
<evidence type="ECO:0000313" key="1">
    <source>
        <dbReference type="EMBL" id="KAF3489418.1"/>
    </source>
</evidence>
<dbReference type="AlphaFoldDB" id="A0A8S9N6N8"/>
<sequence>MLYGGFVRFKWLSACFKRRRSRLVRCISPGRRSSVEERWWFRQRLFGLMSSVGTSFAARQFRRCFQAVTVEWRRKRCVSLRRS</sequence>